<organism evidence="1 2">
    <name type="scientific">Persea americana</name>
    <name type="common">Avocado</name>
    <dbReference type="NCBI Taxonomy" id="3435"/>
    <lineage>
        <taxon>Eukaryota</taxon>
        <taxon>Viridiplantae</taxon>
        <taxon>Streptophyta</taxon>
        <taxon>Embryophyta</taxon>
        <taxon>Tracheophyta</taxon>
        <taxon>Spermatophyta</taxon>
        <taxon>Magnoliopsida</taxon>
        <taxon>Magnoliidae</taxon>
        <taxon>Laurales</taxon>
        <taxon>Lauraceae</taxon>
        <taxon>Persea</taxon>
    </lineage>
</organism>
<gene>
    <name evidence="1" type="ORF">MRB53_019889</name>
</gene>
<reference evidence="1 2" key="1">
    <citation type="journal article" date="2022" name="Hortic Res">
        <title>A haplotype resolved chromosomal level avocado genome allows analysis of novel avocado genes.</title>
        <authorList>
            <person name="Nath O."/>
            <person name="Fletcher S.J."/>
            <person name="Hayward A."/>
            <person name="Shaw L.M."/>
            <person name="Masouleh A.K."/>
            <person name="Furtado A."/>
            <person name="Henry R.J."/>
            <person name="Mitter N."/>
        </authorList>
    </citation>
    <scope>NUCLEOTIDE SEQUENCE [LARGE SCALE GENOMIC DNA]</scope>
    <source>
        <strain evidence="2">cv. Hass</strain>
    </source>
</reference>
<keyword evidence="2" id="KW-1185">Reference proteome</keyword>
<accession>A0ACC2L0F8</accession>
<sequence length="123" mass="13997">MEFLSSSQYNDKENIPPFSSEHPNSLPLACPSKKAVSKRTRRPLEDITNRFHPTIISASGSGSVPLLVLRRRTNCQSDARLFSAGLDLSSLLFQRVNLRKRKIIDDQNALQRSCRMSLRKDLR</sequence>
<comment type="caution">
    <text evidence="1">The sequence shown here is derived from an EMBL/GenBank/DDBJ whole genome shotgun (WGS) entry which is preliminary data.</text>
</comment>
<proteinExistence type="predicted"/>
<protein>
    <submittedName>
        <fullName evidence="1">Uncharacterized protein</fullName>
    </submittedName>
</protein>
<evidence type="ECO:0000313" key="1">
    <source>
        <dbReference type="EMBL" id="KAJ8626582.1"/>
    </source>
</evidence>
<name>A0ACC2L0F8_PERAE</name>
<dbReference type="EMBL" id="CM056814">
    <property type="protein sequence ID" value="KAJ8626582.1"/>
    <property type="molecule type" value="Genomic_DNA"/>
</dbReference>
<dbReference type="Proteomes" id="UP001234297">
    <property type="component" value="Chromosome 6"/>
</dbReference>
<evidence type="ECO:0000313" key="2">
    <source>
        <dbReference type="Proteomes" id="UP001234297"/>
    </source>
</evidence>